<keyword evidence="2" id="KW-0235">DNA replication</keyword>
<keyword evidence="4" id="KW-1185">Reference proteome</keyword>
<comment type="caution">
    <text evidence="3">The sequence shown here is derived from an EMBL/GenBank/DDBJ whole genome shotgun (WGS) entry which is preliminary data.</text>
</comment>
<dbReference type="PANTHER" id="PTHR13395">
    <property type="entry name" value="SISTER CHROMATID COHESION PROTEIN DCC1-RELATED"/>
    <property type="match status" value="1"/>
</dbReference>
<dbReference type="EMBL" id="JAPEVG010000298">
    <property type="protein sequence ID" value="KAJ8469263.1"/>
    <property type="molecule type" value="Genomic_DNA"/>
</dbReference>
<evidence type="ECO:0000313" key="3">
    <source>
        <dbReference type="EMBL" id="KAJ8469263.1"/>
    </source>
</evidence>
<organism evidence="3 4">
    <name type="scientific">Trametes cubensis</name>
    <dbReference type="NCBI Taxonomy" id="1111947"/>
    <lineage>
        <taxon>Eukaryota</taxon>
        <taxon>Fungi</taxon>
        <taxon>Dikarya</taxon>
        <taxon>Basidiomycota</taxon>
        <taxon>Agaricomycotina</taxon>
        <taxon>Agaricomycetes</taxon>
        <taxon>Polyporales</taxon>
        <taxon>Polyporaceae</taxon>
        <taxon>Trametes</taxon>
    </lineage>
</organism>
<dbReference type="AlphaFoldDB" id="A0AAD7TME5"/>
<gene>
    <name evidence="3" type="ORF">ONZ51_g9113</name>
</gene>
<dbReference type="Pfam" id="PF09724">
    <property type="entry name" value="Dcc1"/>
    <property type="match status" value="1"/>
</dbReference>
<dbReference type="Proteomes" id="UP001215151">
    <property type="component" value="Unassembled WGS sequence"/>
</dbReference>
<dbReference type="GO" id="GO:0034088">
    <property type="term" value="P:maintenance of mitotic sister chromatid cohesion"/>
    <property type="evidence" value="ECO:0007669"/>
    <property type="project" value="TreeGrafter"/>
</dbReference>
<dbReference type="GO" id="GO:0031390">
    <property type="term" value="C:Ctf18 RFC-like complex"/>
    <property type="evidence" value="ECO:0007669"/>
    <property type="project" value="InterPro"/>
</dbReference>
<dbReference type="GO" id="GO:0000775">
    <property type="term" value="C:chromosome, centromeric region"/>
    <property type="evidence" value="ECO:0007669"/>
    <property type="project" value="TreeGrafter"/>
</dbReference>
<accession>A0AAD7TME5</accession>
<proteinExistence type="inferred from homology"/>
<protein>
    <recommendedName>
        <fullName evidence="5">Sister chromatid cohesion protein DCC1</fullName>
    </recommendedName>
</protein>
<dbReference type="GO" id="GO:0006260">
    <property type="term" value="P:DNA replication"/>
    <property type="evidence" value="ECO:0007669"/>
    <property type="project" value="UniProtKB-KW"/>
</dbReference>
<comment type="similarity">
    <text evidence="1">Belongs to the DCC1 family.</text>
</comment>
<reference evidence="3" key="1">
    <citation type="submission" date="2022-11" db="EMBL/GenBank/DDBJ databases">
        <title>Genome Sequence of Cubamyces cubensis.</title>
        <authorList>
            <person name="Buettner E."/>
        </authorList>
    </citation>
    <scope>NUCLEOTIDE SEQUENCE</scope>
    <source>
        <strain evidence="3">MPL-01</strain>
    </source>
</reference>
<evidence type="ECO:0000256" key="2">
    <source>
        <dbReference type="ARBA" id="ARBA00022705"/>
    </source>
</evidence>
<evidence type="ECO:0008006" key="5">
    <source>
        <dbReference type="Google" id="ProtNLM"/>
    </source>
</evidence>
<dbReference type="GO" id="GO:0000785">
    <property type="term" value="C:chromatin"/>
    <property type="evidence" value="ECO:0007669"/>
    <property type="project" value="TreeGrafter"/>
</dbReference>
<dbReference type="PANTHER" id="PTHR13395:SF6">
    <property type="entry name" value="SISTER CHROMATID COHESION PROTEIN DCC1"/>
    <property type="match status" value="1"/>
</dbReference>
<sequence>MLGGIMSQAVELDLRFSSRSQSEVGTYKLLELPPDLCKSIEASAEGSSSPSFTIKGSPEDDAVLCTADKTYIVRSVVLSNSVLVVTPDPADEDADNDVDEPLKDVAIRDQLSEVIELVPCVPRLHKLNAFLRGREYDEGHEDEESMSEDEDGIVKKRPRFTYEDARRTLQASDAELDKGLRDRRILVLKGELRPIAPSHLTTILELLLTNLVSHSLSYTAAPVSPLVEALEDEHDIRRDVTRQVIAWFGRITDGDSPGSMGTWEMDADAVVKEVGLGILRAYRDEPIFEKEFLDQWRKAVGDTFEERVSLKLLVGNYLASSDTLSDPPIPLLTYFPSAELPIDPGARFSELFLVRPRWKADEITHFLSDIAVDSKERDKLLLKHARAITDPTGIWYTARAKYNA</sequence>
<evidence type="ECO:0000256" key="1">
    <source>
        <dbReference type="ARBA" id="ARBA00007017"/>
    </source>
</evidence>
<dbReference type="InterPro" id="IPR019128">
    <property type="entry name" value="Dcc1"/>
</dbReference>
<evidence type="ECO:0000313" key="4">
    <source>
        <dbReference type="Proteomes" id="UP001215151"/>
    </source>
</evidence>
<name>A0AAD7TME5_9APHY</name>